<accession>A0ACB9IJ20</accession>
<protein>
    <submittedName>
        <fullName evidence="1">Uncharacterized protein</fullName>
    </submittedName>
</protein>
<proteinExistence type="predicted"/>
<evidence type="ECO:0000313" key="2">
    <source>
        <dbReference type="Proteomes" id="UP001056120"/>
    </source>
</evidence>
<comment type="caution">
    <text evidence="1">The sequence shown here is derived from an EMBL/GenBank/DDBJ whole genome shotgun (WGS) entry which is preliminary data.</text>
</comment>
<reference evidence="2" key="1">
    <citation type="journal article" date="2022" name="Mol. Ecol. Resour.">
        <title>The genomes of chicory, endive, great burdock and yacon provide insights into Asteraceae palaeo-polyploidization history and plant inulin production.</title>
        <authorList>
            <person name="Fan W."/>
            <person name="Wang S."/>
            <person name="Wang H."/>
            <person name="Wang A."/>
            <person name="Jiang F."/>
            <person name="Liu H."/>
            <person name="Zhao H."/>
            <person name="Xu D."/>
            <person name="Zhang Y."/>
        </authorList>
    </citation>
    <scope>NUCLEOTIDE SEQUENCE [LARGE SCALE GENOMIC DNA]</scope>
    <source>
        <strain evidence="2">cv. Yunnan</strain>
    </source>
</reference>
<organism evidence="1 2">
    <name type="scientific">Smallanthus sonchifolius</name>
    <dbReference type="NCBI Taxonomy" id="185202"/>
    <lineage>
        <taxon>Eukaryota</taxon>
        <taxon>Viridiplantae</taxon>
        <taxon>Streptophyta</taxon>
        <taxon>Embryophyta</taxon>
        <taxon>Tracheophyta</taxon>
        <taxon>Spermatophyta</taxon>
        <taxon>Magnoliopsida</taxon>
        <taxon>eudicotyledons</taxon>
        <taxon>Gunneridae</taxon>
        <taxon>Pentapetalae</taxon>
        <taxon>asterids</taxon>
        <taxon>campanulids</taxon>
        <taxon>Asterales</taxon>
        <taxon>Asteraceae</taxon>
        <taxon>Asteroideae</taxon>
        <taxon>Heliantheae alliance</taxon>
        <taxon>Millerieae</taxon>
        <taxon>Smallanthus</taxon>
    </lineage>
</organism>
<name>A0ACB9IJ20_9ASTR</name>
<keyword evidence="2" id="KW-1185">Reference proteome</keyword>
<dbReference type="Proteomes" id="UP001056120">
    <property type="component" value="Linkage Group LG08"/>
</dbReference>
<evidence type="ECO:0000313" key="1">
    <source>
        <dbReference type="EMBL" id="KAI3807786.1"/>
    </source>
</evidence>
<reference evidence="1 2" key="2">
    <citation type="journal article" date="2022" name="Mol. Ecol. Resour.">
        <title>The genomes of chicory, endive, great burdock and yacon provide insights into Asteraceae paleo-polyploidization history and plant inulin production.</title>
        <authorList>
            <person name="Fan W."/>
            <person name="Wang S."/>
            <person name="Wang H."/>
            <person name="Wang A."/>
            <person name="Jiang F."/>
            <person name="Liu H."/>
            <person name="Zhao H."/>
            <person name="Xu D."/>
            <person name="Zhang Y."/>
        </authorList>
    </citation>
    <scope>NUCLEOTIDE SEQUENCE [LARGE SCALE GENOMIC DNA]</scope>
    <source>
        <strain evidence="2">cv. Yunnan</strain>
        <tissue evidence="1">Leaves</tissue>
    </source>
</reference>
<sequence length="295" mass="34275">MFGLEARNSTDFHALIRFLRHSCIKFAIIIDHVIYLEYIQSFWRSVDVVIIDEFNCSSEEQDDGDDHDDDGDDVENNDGSSSKPSYKNFSISSSSSSLDEARRKGENEDKENVVDDLFYDADYEMKVSAILAEQAEREERKELSEIATLLPASSLVKRLEEKERMEKERVEEIELIWKAIENIKTTYTRKLKKAKFAETPKYYEQVKFKLHLGLHGIKIPARSIKDVKVSSIKVDFTTDRIREEFIEFLKANEFKSKQMKNMKCIASYKEYHAKMDKGTLPILEKPVLEAQGQDK</sequence>
<gene>
    <name evidence="1" type="ORF">L1987_23720</name>
</gene>
<dbReference type="EMBL" id="CM042025">
    <property type="protein sequence ID" value="KAI3807786.1"/>
    <property type="molecule type" value="Genomic_DNA"/>
</dbReference>